<protein>
    <submittedName>
        <fullName evidence="1">Uncharacterized protein</fullName>
    </submittedName>
</protein>
<keyword evidence="2" id="KW-1185">Reference proteome</keyword>
<sequence>MPHFLTQIERARSASRSRHTSVALAVVATLTACSTVSDTMDMLSAGMRTVQEPSSSTPTAVSA</sequence>
<organism evidence="1 2">
    <name type="scientific">Pelomonas margarita</name>
    <dbReference type="NCBI Taxonomy" id="3299031"/>
    <lineage>
        <taxon>Bacteria</taxon>
        <taxon>Pseudomonadati</taxon>
        <taxon>Pseudomonadota</taxon>
        <taxon>Betaproteobacteria</taxon>
        <taxon>Burkholderiales</taxon>
        <taxon>Sphaerotilaceae</taxon>
        <taxon>Roseateles</taxon>
    </lineage>
</organism>
<gene>
    <name evidence="1" type="ORF">ACG0Z3_23225</name>
</gene>
<dbReference type="RefSeq" id="WP_394402429.1">
    <property type="nucleotide sequence ID" value="NZ_JBIGHW010000061.1"/>
</dbReference>
<name>A0ABW7FQK2_9BURK</name>
<evidence type="ECO:0000313" key="1">
    <source>
        <dbReference type="EMBL" id="MFG6443600.1"/>
    </source>
</evidence>
<reference evidence="1 2" key="1">
    <citation type="submission" date="2024-08" db="EMBL/GenBank/DDBJ databases">
        <authorList>
            <person name="Lu H."/>
        </authorList>
    </citation>
    <scope>NUCLEOTIDE SEQUENCE [LARGE SCALE GENOMIC DNA]</scope>
    <source>
        <strain evidence="1 2">LKC17W</strain>
    </source>
</reference>
<evidence type="ECO:0000313" key="2">
    <source>
        <dbReference type="Proteomes" id="UP001606301"/>
    </source>
</evidence>
<dbReference type="EMBL" id="JBIGHW010000061">
    <property type="protein sequence ID" value="MFG6443600.1"/>
    <property type="molecule type" value="Genomic_DNA"/>
</dbReference>
<comment type="caution">
    <text evidence="1">The sequence shown here is derived from an EMBL/GenBank/DDBJ whole genome shotgun (WGS) entry which is preliminary data.</text>
</comment>
<accession>A0ABW7FQK2</accession>
<dbReference type="Proteomes" id="UP001606301">
    <property type="component" value="Unassembled WGS sequence"/>
</dbReference>
<proteinExistence type="predicted"/>